<organism evidence="1 2">
    <name type="scientific">Staphylococcus hsinchuensis</name>
    <dbReference type="NCBI Taxonomy" id="3051183"/>
    <lineage>
        <taxon>Bacteria</taxon>
        <taxon>Bacillati</taxon>
        <taxon>Bacillota</taxon>
        <taxon>Bacilli</taxon>
        <taxon>Bacillales</taxon>
        <taxon>Staphylococcaceae</taxon>
        <taxon>Staphylococcus</taxon>
    </lineage>
</organism>
<sequence>MEFEQRVAQLRETIDKTSFNFKFEDLFTEEEWTKMEIAQRKRLEKSFRSFVSKHNYLRIPYTSEDKIRLSIFNIEYSYNEVKENFSAYV</sequence>
<reference evidence="1 2" key="1">
    <citation type="journal article" date="2024" name="Pathogens">
        <title>Staphylococcus hsinchuensis sp. nov., Isolated from Soymilk.</title>
        <authorList>
            <person name="Wang Y.T."/>
            <person name="Lin Y.C."/>
            <person name="Hsieh Y.H."/>
            <person name="Lin Y.T."/>
            <person name="Hamada M."/>
            <person name="Chen C.C."/>
            <person name="Liou J.S."/>
            <person name="Lee A.Y."/>
            <person name="Zhang W.L."/>
            <person name="Chen Y.T."/>
            <person name="Huang C.H."/>
        </authorList>
    </citation>
    <scope>NUCLEOTIDE SEQUENCE [LARGE SCALE GENOMIC DNA]</scope>
    <source>
        <strain evidence="1 2">H164</strain>
    </source>
</reference>
<evidence type="ECO:0000313" key="1">
    <source>
        <dbReference type="EMBL" id="XAF70875.1"/>
    </source>
</evidence>
<accession>A0ABZ3EDG9</accession>
<dbReference type="InterPro" id="IPR010813">
    <property type="entry name" value="DUF1413"/>
</dbReference>
<dbReference type="InterPro" id="IPR037883">
    <property type="entry name" value="Knr4/Smi1-like_sf"/>
</dbReference>
<dbReference type="SUPFAM" id="SSF160631">
    <property type="entry name" value="SMI1/KNR4-like"/>
    <property type="match status" value="1"/>
</dbReference>
<dbReference type="RefSeq" id="WP_251517460.1">
    <property type="nucleotide sequence ID" value="NZ_CP128355.1"/>
</dbReference>
<dbReference type="Pfam" id="PF07205">
    <property type="entry name" value="DUF1413"/>
    <property type="match status" value="1"/>
</dbReference>
<evidence type="ECO:0000313" key="2">
    <source>
        <dbReference type="Proteomes" id="UP001436297"/>
    </source>
</evidence>
<gene>
    <name evidence="1" type="ORF">QQM35_01785</name>
</gene>
<protein>
    <submittedName>
        <fullName evidence="1">DUF1413 domain-containing protein</fullName>
    </submittedName>
</protein>
<dbReference type="EMBL" id="CP128355">
    <property type="protein sequence ID" value="XAF70875.1"/>
    <property type="molecule type" value="Genomic_DNA"/>
</dbReference>
<proteinExistence type="predicted"/>
<dbReference type="Proteomes" id="UP001436297">
    <property type="component" value="Chromosome"/>
</dbReference>
<name>A0ABZ3EDG9_9STAP</name>
<keyword evidence="2" id="KW-1185">Reference proteome</keyword>